<dbReference type="GO" id="GO:0006281">
    <property type="term" value="P:DNA repair"/>
    <property type="evidence" value="ECO:0007669"/>
    <property type="project" value="InterPro"/>
</dbReference>
<gene>
    <name evidence="1" type="ORF">ACAM_0570</name>
</gene>
<dbReference type="KEGG" id="acj:ACAM_0570"/>
<dbReference type="InterPro" id="IPR023170">
    <property type="entry name" value="HhH_base_excis_C"/>
</dbReference>
<dbReference type="SUPFAM" id="SSF48150">
    <property type="entry name" value="DNA-glycosylase"/>
    <property type="match status" value="1"/>
</dbReference>
<dbReference type="GO" id="GO:0003824">
    <property type="term" value="F:catalytic activity"/>
    <property type="evidence" value="ECO:0007669"/>
    <property type="project" value="InterPro"/>
</dbReference>
<evidence type="ECO:0000313" key="2">
    <source>
        <dbReference type="Proteomes" id="UP000016887"/>
    </source>
</evidence>
<dbReference type="InterPro" id="IPR011257">
    <property type="entry name" value="DNA_glycosylase"/>
</dbReference>
<dbReference type="GeneID" id="17111246"/>
<dbReference type="PATRIC" id="fig|1198449.6.peg.577"/>
<accession>U3TFC7</accession>
<dbReference type="Proteomes" id="UP000016887">
    <property type="component" value="Chromosome"/>
</dbReference>
<dbReference type="EMBL" id="AP012489">
    <property type="protein sequence ID" value="BAN90039.1"/>
    <property type="molecule type" value="Genomic_DNA"/>
</dbReference>
<reference evidence="1 2" key="1">
    <citation type="journal article" date="2013" name="Appl. Environ. Microbiol.">
        <title>Variation of the Virus-Related Elements within Syntenic Genomes of the Hyperthermophilic Archaeon Aeropyrum.</title>
        <authorList>
            <person name="Daifuku T."/>
            <person name="Yoshida T."/>
            <person name="Kitamura T."/>
            <person name="Kawaichi S."/>
            <person name="Inoue T."/>
            <person name="Nomura K."/>
            <person name="Yoshida Y."/>
            <person name="Kuno S."/>
            <person name="Sako Y."/>
        </authorList>
    </citation>
    <scope>NUCLEOTIDE SEQUENCE [LARGE SCALE GENOMIC DNA]</scope>
    <source>
        <strain evidence="1 2">SY1</strain>
    </source>
</reference>
<evidence type="ECO:0008006" key="3">
    <source>
        <dbReference type="Google" id="ProtNLM"/>
    </source>
</evidence>
<organism evidence="1 2">
    <name type="scientific">Aeropyrum camini SY1 = JCM 12091</name>
    <dbReference type="NCBI Taxonomy" id="1198449"/>
    <lineage>
        <taxon>Archaea</taxon>
        <taxon>Thermoproteota</taxon>
        <taxon>Thermoprotei</taxon>
        <taxon>Desulfurococcales</taxon>
        <taxon>Desulfurococcaceae</taxon>
        <taxon>Aeropyrum</taxon>
    </lineage>
</organism>
<proteinExistence type="predicted"/>
<dbReference type="eggNOG" id="arCOG04155">
    <property type="taxonomic scope" value="Archaea"/>
</dbReference>
<dbReference type="Gene3D" id="1.10.1670.10">
    <property type="entry name" value="Helix-hairpin-Helix base-excision DNA repair enzymes (C-terminal)"/>
    <property type="match status" value="1"/>
</dbReference>
<dbReference type="STRING" id="1198449.ACAM_0570"/>
<protein>
    <recommendedName>
        <fullName evidence="3">Iron-sulfur cluster loop</fullName>
    </recommendedName>
</protein>
<dbReference type="AlphaFoldDB" id="U3TFC7"/>
<keyword evidence="2" id="KW-1185">Reference proteome</keyword>
<dbReference type="RefSeq" id="WP_022541314.1">
    <property type="nucleotide sequence ID" value="NC_022521.1"/>
</dbReference>
<name>U3TFC7_9CREN</name>
<evidence type="ECO:0000313" key="1">
    <source>
        <dbReference type="EMBL" id="BAN90039.1"/>
    </source>
</evidence>
<sequence>MISGWRGVSVVYDRCVELGREIKRLVEPMEVDDFQNPEYYPPASASREVVATYFLVMVAMDHRLSRPGKPYEAFVDGKLYHGADLLYRLGSKKLQEDPDFFTAERLSRATVDDVRSWLSVGGASPPDPEVRAKLLRDLGRKLQLLYQGSAWGIIVESKGYLRRGVGEGFVDRLKVFTAYQDPVEKKAFLLAKFLERRGVVRFADPHNKELPVDNHLVRLAIRTGIVSATEDLLEAVRRQKEVDPLDDVALRLAARRAWRVVAQHGGIDPFILDDFLWAFGRLCCTRDTPTCRAGCSDRCRGMSWCNGGCPLSGVCKAYSDDRLMVPEHRFLLTWWY</sequence>